<dbReference type="Gene3D" id="3.20.20.10">
    <property type="entry name" value="Alanine racemase"/>
    <property type="match status" value="1"/>
</dbReference>
<dbReference type="PANTHER" id="PTHR43727:SF2">
    <property type="entry name" value="GROUP IV DECARBOXYLASE"/>
    <property type="match status" value="1"/>
</dbReference>
<dbReference type="EC" id="4.1.1.20" evidence="6"/>
<dbReference type="Proteomes" id="UP000290439">
    <property type="component" value="Chromosome"/>
</dbReference>
<evidence type="ECO:0000256" key="4">
    <source>
        <dbReference type="SAM" id="MobiDB-lite"/>
    </source>
</evidence>
<feature type="domain" description="Orn/DAP/Arg decarboxylase 2 N-terminal" evidence="5">
    <location>
        <begin position="117"/>
        <end position="309"/>
    </location>
</feature>
<dbReference type="InterPro" id="IPR009006">
    <property type="entry name" value="Ala_racemase/Decarboxylase_C"/>
</dbReference>
<dbReference type="InterPro" id="IPR022644">
    <property type="entry name" value="De-COase2_N"/>
</dbReference>
<dbReference type="PANTHER" id="PTHR43727">
    <property type="entry name" value="DIAMINOPIMELATE DECARBOXYLASE"/>
    <property type="match status" value="1"/>
</dbReference>
<dbReference type="InterPro" id="IPR029066">
    <property type="entry name" value="PLP-binding_barrel"/>
</dbReference>
<proteinExistence type="predicted"/>
<dbReference type="Gene3D" id="2.40.37.10">
    <property type="entry name" value="Lyase, Ornithine Decarboxylase, Chain A, domain 1"/>
    <property type="match status" value="1"/>
</dbReference>
<keyword evidence="2 3" id="KW-0663">Pyridoxal phosphate</keyword>
<dbReference type="EMBL" id="LR215973">
    <property type="protein sequence ID" value="VFA99627.1"/>
    <property type="molecule type" value="Genomic_DNA"/>
</dbReference>
<dbReference type="SUPFAM" id="SSF50621">
    <property type="entry name" value="Alanine racemase C-terminal domain-like"/>
    <property type="match status" value="1"/>
</dbReference>
<evidence type="ECO:0000313" key="6">
    <source>
        <dbReference type="EMBL" id="VFA99627.1"/>
    </source>
</evidence>
<feature type="active site" description="Proton donor" evidence="3">
    <location>
        <position position="442"/>
    </location>
</feature>
<sequence>METDGAAAVVDSEATADDRMSAGTATLPGTAVTGQAAELRAGVLGEAGVDSAAEAAVRRAGTTAAATPGTGGIMAMPLPAHRDEWEQRVIDDPNLLGDIAFAVGGPFHLMYPARVAHNVRGFQRAFAEAGLDGLVYFGKKANKAGCVARACAEQGAGVDVASTGELTAALAQGVRGTELMVTGPEKSDDLLWLAARHGALIAVDSVGELERIAALGLAVRVLLRVLPPASASRFGMTDADIDQALTAATAMTSVRLAGFSFHLSGYDPVPRAELAAELVDRCLYARTLGHPADTISIGGGFGVDYVPAEAWSGFTGEASRRWFHTGKKFDSYYPYHCPEPGPAMLTAILNRDGLAGRLREHGIRPAIEPGRALLDRAGSTVFRVQGSKTRLAHGHPYRILTVDGSSLSLSEQWFDSEYLPDPVLWPVRAGTVTPTAVGAATCLESDMLSWRRIPLPRPAEPGDLLIYPNTAGYQMDSNESAFHELPLPPKVALHDAPGGRFRWTLDTH</sequence>
<protein>
    <submittedName>
        <fullName evidence="6">Diaminopimelate decarboxylase</fullName>
        <ecNumber evidence="6">4.1.1.20</ecNumber>
    </submittedName>
</protein>
<organism evidence="6 7">
    <name type="scientific">Nocardia cyriacigeorgica</name>
    <dbReference type="NCBI Taxonomy" id="135487"/>
    <lineage>
        <taxon>Bacteria</taxon>
        <taxon>Bacillati</taxon>
        <taxon>Actinomycetota</taxon>
        <taxon>Actinomycetes</taxon>
        <taxon>Mycobacteriales</taxon>
        <taxon>Nocardiaceae</taxon>
        <taxon>Nocardia</taxon>
    </lineage>
</organism>
<feature type="modified residue" description="N6-(pyridoxal phosphate)lysine" evidence="3">
    <location>
        <position position="140"/>
    </location>
</feature>
<reference evidence="6 7" key="1">
    <citation type="submission" date="2019-02" db="EMBL/GenBank/DDBJ databases">
        <authorList>
            <consortium name="Pathogen Informatics"/>
        </authorList>
    </citation>
    <scope>NUCLEOTIDE SEQUENCE [LARGE SCALE GENOMIC DNA]</scope>
    <source>
        <strain evidence="6 7">3012STDY6756504</strain>
    </source>
</reference>
<gene>
    <name evidence="6" type="primary">lysA_2</name>
    <name evidence="6" type="ORF">NCTC10797_03412</name>
</gene>
<evidence type="ECO:0000256" key="1">
    <source>
        <dbReference type="ARBA" id="ARBA00001933"/>
    </source>
</evidence>
<dbReference type="AlphaFoldDB" id="A0A4U8WB53"/>
<evidence type="ECO:0000256" key="2">
    <source>
        <dbReference type="ARBA" id="ARBA00022898"/>
    </source>
</evidence>
<keyword evidence="6" id="KW-0456">Lyase</keyword>
<dbReference type="InterPro" id="IPR000183">
    <property type="entry name" value="Orn/DAP/Arg_de-COase"/>
</dbReference>
<dbReference type="Pfam" id="PF02784">
    <property type="entry name" value="Orn_Arg_deC_N"/>
    <property type="match status" value="1"/>
</dbReference>
<dbReference type="PRINTS" id="PR01179">
    <property type="entry name" value="ODADCRBXLASE"/>
</dbReference>
<dbReference type="SUPFAM" id="SSF51419">
    <property type="entry name" value="PLP-binding barrel"/>
    <property type="match status" value="1"/>
</dbReference>
<name>A0A4U8WB53_9NOCA</name>
<evidence type="ECO:0000256" key="3">
    <source>
        <dbReference type="PIRSR" id="PIRSR600183-50"/>
    </source>
</evidence>
<evidence type="ECO:0000313" key="7">
    <source>
        <dbReference type="Proteomes" id="UP000290439"/>
    </source>
</evidence>
<dbReference type="GO" id="GO:0008836">
    <property type="term" value="F:diaminopimelate decarboxylase activity"/>
    <property type="evidence" value="ECO:0007669"/>
    <property type="project" value="UniProtKB-EC"/>
</dbReference>
<comment type="cofactor">
    <cofactor evidence="1 3">
        <name>pyridoxal 5'-phosphate</name>
        <dbReference type="ChEBI" id="CHEBI:597326"/>
    </cofactor>
</comment>
<feature type="region of interest" description="Disordered" evidence="4">
    <location>
        <begin position="1"/>
        <end position="23"/>
    </location>
</feature>
<evidence type="ECO:0000259" key="5">
    <source>
        <dbReference type="Pfam" id="PF02784"/>
    </source>
</evidence>
<accession>A0A4U8WB53</accession>
<dbReference type="GO" id="GO:0009089">
    <property type="term" value="P:lysine biosynthetic process via diaminopimelate"/>
    <property type="evidence" value="ECO:0007669"/>
    <property type="project" value="TreeGrafter"/>
</dbReference>